<feature type="chain" id="PRO_5005817017" evidence="1">
    <location>
        <begin position="22"/>
        <end position="77"/>
    </location>
</feature>
<dbReference type="AGR" id="WB:WBGene00019103"/>
<dbReference type="GeneID" id="186612"/>
<dbReference type="EMBL" id="BX284605">
    <property type="protein sequence ID" value="CUR30043.1"/>
    <property type="molecule type" value="Genomic_DNA"/>
</dbReference>
<keyword evidence="3" id="KW-1185">Reference proteome</keyword>
<evidence type="ECO:0000256" key="1">
    <source>
        <dbReference type="SAM" id="SignalP"/>
    </source>
</evidence>
<dbReference type="CTD" id="186612"/>
<keyword evidence="1" id="KW-0732">Signal</keyword>
<dbReference type="KEGG" id="cel:CELE_F59D6.1"/>
<sequence length="77" mass="8490">MPITAPFVLLVALALFSTTDCKKCVKGDNNKSVHLEAGYDYCYSRLNIKTNVMSYGGMTGPTTVFNEDPNPRNLIKT</sequence>
<dbReference type="ExpressionAtlas" id="A0A0M7RF68">
    <property type="expression patterns" value="baseline and differential"/>
</dbReference>
<evidence type="ECO:0000313" key="2">
    <source>
        <dbReference type="EMBL" id="CUR30043.1"/>
    </source>
</evidence>
<dbReference type="Proteomes" id="UP000001940">
    <property type="component" value="Chromosome V"/>
</dbReference>
<evidence type="ECO:0000313" key="3">
    <source>
        <dbReference type="Proteomes" id="UP000001940"/>
    </source>
</evidence>
<dbReference type="WormBase" id="F59D6.1c">
    <property type="protein sequence ID" value="CE51061"/>
    <property type="gene ID" value="WBGene00019103"/>
</dbReference>
<proteinExistence type="predicted"/>
<name>A0A0M7RF68_CAEEL</name>
<feature type="signal peptide" evidence="1">
    <location>
        <begin position="1"/>
        <end position="21"/>
    </location>
</feature>
<organism evidence="2 3">
    <name type="scientific">Caenorhabditis elegans</name>
    <dbReference type="NCBI Taxonomy" id="6239"/>
    <lineage>
        <taxon>Eukaryota</taxon>
        <taxon>Metazoa</taxon>
        <taxon>Ecdysozoa</taxon>
        <taxon>Nematoda</taxon>
        <taxon>Chromadorea</taxon>
        <taxon>Rhabditida</taxon>
        <taxon>Rhabditina</taxon>
        <taxon>Rhabditomorpha</taxon>
        <taxon>Rhabditoidea</taxon>
        <taxon>Rhabditidae</taxon>
        <taxon>Peloderinae</taxon>
        <taxon>Caenorhabditis</taxon>
    </lineage>
</organism>
<reference evidence="2 3" key="1">
    <citation type="journal article" date="1998" name="Science">
        <title>Genome sequence of the nematode C. elegans: a platform for investigating biology.</title>
        <authorList>
            <consortium name="The C. elegans sequencing consortium"/>
            <person name="Sulson J.E."/>
            <person name="Waterston R."/>
        </authorList>
    </citation>
    <scope>NUCLEOTIDE SEQUENCE [LARGE SCALE GENOMIC DNA]</scope>
    <source>
        <strain evidence="2 3">Bristol N2</strain>
    </source>
</reference>
<dbReference type="RefSeq" id="NP_001303744.1">
    <property type="nucleotide sequence ID" value="NM_001316815.1"/>
</dbReference>
<evidence type="ECO:0000313" key="4">
    <source>
        <dbReference type="WormBase" id="F59D6.1c"/>
    </source>
</evidence>
<accession>A0A0M7RF68</accession>
<dbReference type="AlphaFoldDB" id="A0A0M7RF68"/>
<dbReference type="Bgee" id="WBGene00019103">
    <property type="expression patterns" value="Expressed in embryo and 3 other cell types or tissues"/>
</dbReference>
<gene>
    <name evidence="2" type="ORF">CELE_F59D6.1</name>
    <name evidence="2 4" type="ORF">F59D6.1</name>
</gene>
<protein>
    <submittedName>
        <fullName evidence="2">Chitinase</fullName>
    </submittedName>
</protein>